<evidence type="ECO:0000313" key="5">
    <source>
        <dbReference type="EnsemblMetazoa" id="AALB000754-PA"/>
    </source>
</evidence>
<evidence type="ECO:0000313" key="6">
    <source>
        <dbReference type="Proteomes" id="UP000069272"/>
    </source>
</evidence>
<dbReference type="Proteomes" id="UP000069272">
    <property type="component" value="Chromosome 2L"/>
</dbReference>
<proteinExistence type="predicted"/>
<sequence>VLLTPPDEGPRVKGQRIRLQDIIDGEYAPKKLNGSWIGRKFPSSSTALLRRSIHNLLKYFFVATSPQTSPSYWLLLAAFGLPCGRADGAADEFLYQNHWGEISLLSMNNLSERVLMSNTTMKTLAPVKFSISADRRYLLLAQNVRKLFRHSQLAQYTIYDIATSETIQLAVKAEDDEWPFLLHAEFTPKGQAIVLVYKYDIYYKPSARAPQTYRLTKNAIPGIVYNGVPDWLYEEEILQTNKAIWLSADGHLMLYTTFNDTLVQEQQFAWYGTPSGDINLYPEIRSLR</sequence>
<dbReference type="VEuPathDB" id="VectorBase:AALB20_026131"/>
<reference evidence="5" key="2">
    <citation type="submission" date="2022-08" db="UniProtKB">
        <authorList>
            <consortium name="EnsemblMetazoa"/>
        </authorList>
    </citation>
    <scope>IDENTIFICATION</scope>
    <source>
        <strain evidence="5">STECLA/ALBI9_A</strain>
    </source>
</reference>
<dbReference type="Gene3D" id="2.140.10.30">
    <property type="entry name" value="Dipeptidylpeptidase IV, N-terminal domain"/>
    <property type="match status" value="1"/>
</dbReference>
<keyword evidence="1" id="KW-0031">Aminopeptidase</keyword>
<dbReference type="VEuPathDB" id="VectorBase:AALB000754"/>
<keyword evidence="1" id="KW-0378">Hydrolase</keyword>
<dbReference type="GO" id="GO:0005886">
    <property type="term" value="C:plasma membrane"/>
    <property type="evidence" value="ECO:0007669"/>
    <property type="project" value="TreeGrafter"/>
</dbReference>
<dbReference type="STRING" id="7167.A0A182F2S2"/>
<dbReference type="SUPFAM" id="SSF82171">
    <property type="entry name" value="DPP6 N-terminal domain-like"/>
    <property type="match status" value="1"/>
</dbReference>
<evidence type="ECO:0000256" key="2">
    <source>
        <dbReference type="ARBA" id="ARBA00022825"/>
    </source>
</evidence>
<name>A0A182F2S2_ANOAL</name>
<dbReference type="Pfam" id="PF00930">
    <property type="entry name" value="DPPIV_N"/>
    <property type="match status" value="1"/>
</dbReference>
<dbReference type="PANTHER" id="PTHR11731">
    <property type="entry name" value="PROTEASE FAMILY S9B,C DIPEPTIDYL-PEPTIDASE IV-RELATED"/>
    <property type="match status" value="1"/>
</dbReference>
<dbReference type="AlphaFoldDB" id="A0A182F2S2"/>
<evidence type="ECO:0000256" key="1">
    <source>
        <dbReference type="ARBA" id="ARBA00022438"/>
    </source>
</evidence>
<keyword evidence="1" id="KW-0645">Protease</keyword>
<dbReference type="EnsemblMetazoa" id="AALB000754-RA">
    <property type="protein sequence ID" value="AALB000754-PA"/>
    <property type="gene ID" value="AALB000754"/>
</dbReference>
<evidence type="ECO:0000256" key="3">
    <source>
        <dbReference type="ARBA" id="ARBA00023180"/>
    </source>
</evidence>
<organism evidence="5 6">
    <name type="scientific">Anopheles albimanus</name>
    <name type="common">New world malaria mosquito</name>
    <dbReference type="NCBI Taxonomy" id="7167"/>
    <lineage>
        <taxon>Eukaryota</taxon>
        <taxon>Metazoa</taxon>
        <taxon>Ecdysozoa</taxon>
        <taxon>Arthropoda</taxon>
        <taxon>Hexapoda</taxon>
        <taxon>Insecta</taxon>
        <taxon>Pterygota</taxon>
        <taxon>Neoptera</taxon>
        <taxon>Endopterygota</taxon>
        <taxon>Diptera</taxon>
        <taxon>Nematocera</taxon>
        <taxon>Culicoidea</taxon>
        <taxon>Culicidae</taxon>
        <taxon>Anophelinae</taxon>
        <taxon>Anopheles</taxon>
    </lineage>
</organism>
<protein>
    <recommendedName>
        <fullName evidence="4">Dipeptidylpeptidase IV N-terminal domain-containing protein</fullName>
    </recommendedName>
</protein>
<dbReference type="GO" id="GO:0006508">
    <property type="term" value="P:proteolysis"/>
    <property type="evidence" value="ECO:0007669"/>
    <property type="project" value="InterPro"/>
</dbReference>
<reference evidence="5 6" key="1">
    <citation type="journal article" date="2017" name="G3 (Bethesda)">
        <title>The Physical Genome Mapping of Anopheles albimanus Corrected Scaffold Misassemblies and Identified Interarm Rearrangements in Genus Anopheles.</title>
        <authorList>
            <person name="Artemov G.N."/>
            <person name="Peery A.N."/>
            <person name="Jiang X."/>
            <person name="Tu Z."/>
            <person name="Stegniy V.N."/>
            <person name="Sharakhova M.V."/>
            <person name="Sharakhov I.V."/>
        </authorList>
    </citation>
    <scope>NUCLEOTIDE SEQUENCE [LARGE SCALE GENOMIC DNA]</scope>
    <source>
        <strain evidence="5 6">ALBI9_A</strain>
    </source>
</reference>
<dbReference type="GO" id="GO:0008239">
    <property type="term" value="F:dipeptidyl-peptidase activity"/>
    <property type="evidence" value="ECO:0007669"/>
    <property type="project" value="TreeGrafter"/>
</dbReference>
<keyword evidence="6" id="KW-1185">Reference proteome</keyword>
<dbReference type="InterPro" id="IPR002469">
    <property type="entry name" value="Peptidase_S9B_N"/>
</dbReference>
<keyword evidence="3" id="KW-0325">Glycoprotein</keyword>
<dbReference type="GO" id="GO:0004177">
    <property type="term" value="F:aminopeptidase activity"/>
    <property type="evidence" value="ECO:0007669"/>
    <property type="project" value="UniProtKB-KW"/>
</dbReference>
<evidence type="ECO:0000259" key="4">
    <source>
        <dbReference type="Pfam" id="PF00930"/>
    </source>
</evidence>
<dbReference type="GO" id="GO:0008236">
    <property type="term" value="F:serine-type peptidase activity"/>
    <property type="evidence" value="ECO:0007669"/>
    <property type="project" value="UniProtKB-KW"/>
</dbReference>
<keyword evidence="2" id="KW-0720">Serine protease</keyword>
<dbReference type="PANTHER" id="PTHR11731:SF200">
    <property type="entry name" value="DIPEPTIDYL PEPTIDASE 10, ISOFORM B"/>
    <property type="match status" value="1"/>
</dbReference>
<accession>A0A182F2S2</accession>
<dbReference type="InterPro" id="IPR050278">
    <property type="entry name" value="Serine_Prot_S9B/DPPIV"/>
</dbReference>
<feature type="domain" description="Dipeptidylpeptidase IV N-terminal" evidence="4">
    <location>
        <begin position="132"/>
        <end position="285"/>
    </location>
</feature>